<gene>
    <name evidence="2" type="ORF">D1614_03015</name>
</gene>
<evidence type="ECO:0000313" key="3">
    <source>
        <dbReference type="Proteomes" id="UP000265926"/>
    </source>
</evidence>
<reference evidence="2 3" key="1">
    <citation type="submission" date="2018-08" db="EMBL/GenBank/DDBJ databases">
        <title>Pallidiluteibacterium maritimus gen. nov., sp. nov., isolated from coastal sediment.</title>
        <authorList>
            <person name="Zhou L.Y."/>
        </authorList>
    </citation>
    <scope>NUCLEOTIDE SEQUENCE [LARGE SCALE GENOMIC DNA]</scope>
    <source>
        <strain evidence="2 3">XSD2</strain>
    </source>
</reference>
<protein>
    <recommendedName>
        <fullName evidence="1">DUF5723 domain-containing protein</fullName>
    </recommendedName>
</protein>
<dbReference type="EMBL" id="QWGR01000002">
    <property type="protein sequence ID" value="RIJ49727.1"/>
    <property type="molecule type" value="Genomic_DNA"/>
</dbReference>
<dbReference type="AlphaFoldDB" id="A0A399T6D1"/>
<sequence>MYKALKRIFFVVTLLLSGSITLWSQEGNALQFIRSVSQSGNTNPAYQNEDERIVIGLPFLSGLTLDWKANFAPDYIFAKRFSYSFDRFFNELGEPGDAFPTATVPVFYISKRQGLQNFSFSVSEKTVATSNFDHHILHFIDQGLLPYYNSEKEVFGPLSFKAFQYREVAFGYSSQIWDGLTIGIRPKLLFARFYYDVSDLNVEVETDTEQQQLLVTPRGTYTLAGPIDVTYKEEEQATLIRPNPQPGDYFFNFHNLSPAIDLGLTYRINKKTEVAVSLLDLGYLGFKHRAYDVEFIGPLRYAQEELYQSNNPDSPINYKEPKLALQDFSDRTPYIVSGEPVTKRVIQKLPLKMIAGIKTRLSKTSEAGVSNQLTSYPDRSYNYLTAFYHTGLGERWNLAGTVSLYKTKKILPGIGASYTGRRAQYFLSTNNITGLVKPSSAKSLNLSFGVNFLFSTFQN</sequence>
<dbReference type="RefSeq" id="WP_119436415.1">
    <property type="nucleotide sequence ID" value="NZ_QWGR01000002.1"/>
</dbReference>
<dbReference type="Pfam" id="PF18990">
    <property type="entry name" value="DUF5723"/>
    <property type="match status" value="1"/>
</dbReference>
<evidence type="ECO:0000259" key="1">
    <source>
        <dbReference type="Pfam" id="PF18990"/>
    </source>
</evidence>
<dbReference type="OrthoDB" id="1489601at2"/>
<proteinExistence type="predicted"/>
<name>A0A399T6D1_9BACT</name>
<feature type="domain" description="DUF5723" evidence="1">
    <location>
        <begin position="44"/>
        <end position="429"/>
    </location>
</feature>
<keyword evidence="3" id="KW-1185">Reference proteome</keyword>
<evidence type="ECO:0000313" key="2">
    <source>
        <dbReference type="EMBL" id="RIJ49727.1"/>
    </source>
</evidence>
<organism evidence="2 3">
    <name type="scientific">Maribellus luteus</name>
    <dbReference type="NCBI Taxonomy" id="2305463"/>
    <lineage>
        <taxon>Bacteria</taxon>
        <taxon>Pseudomonadati</taxon>
        <taxon>Bacteroidota</taxon>
        <taxon>Bacteroidia</taxon>
        <taxon>Marinilabiliales</taxon>
        <taxon>Prolixibacteraceae</taxon>
        <taxon>Maribellus</taxon>
    </lineage>
</organism>
<accession>A0A399T6D1</accession>
<dbReference type="Proteomes" id="UP000265926">
    <property type="component" value="Unassembled WGS sequence"/>
</dbReference>
<comment type="caution">
    <text evidence="2">The sequence shown here is derived from an EMBL/GenBank/DDBJ whole genome shotgun (WGS) entry which is preliminary data.</text>
</comment>
<dbReference type="InterPro" id="IPR043781">
    <property type="entry name" value="DUF5723"/>
</dbReference>